<dbReference type="EMBL" id="JAUSWH010000002">
    <property type="protein sequence ID" value="MDQ0454692.1"/>
    <property type="molecule type" value="Genomic_DNA"/>
</dbReference>
<name>A0ABU0I905_9HYPH</name>
<evidence type="ECO:0000313" key="3">
    <source>
        <dbReference type="Proteomes" id="UP001235269"/>
    </source>
</evidence>
<accession>A0ABU0I905</accession>
<protein>
    <submittedName>
        <fullName evidence="2">Uncharacterized protein</fullName>
    </submittedName>
</protein>
<keyword evidence="3" id="KW-1185">Reference proteome</keyword>
<organism evidence="2 3">
    <name type="scientific">Rhizobium paknamense</name>
    <dbReference type="NCBI Taxonomy" id="1206817"/>
    <lineage>
        <taxon>Bacteria</taxon>
        <taxon>Pseudomonadati</taxon>
        <taxon>Pseudomonadota</taxon>
        <taxon>Alphaproteobacteria</taxon>
        <taxon>Hyphomicrobiales</taxon>
        <taxon>Rhizobiaceae</taxon>
        <taxon>Rhizobium/Agrobacterium group</taxon>
        <taxon>Rhizobium</taxon>
    </lineage>
</organism>
<dbReference type="Proteomes" id="UP001235269">
    <property type="component" value="Unassembled WGS sequence"/>
</dbReference>
<proteinExistence type="predicted"/>
<feature type="region of interest" description="Disordered" evidence="1">
    <location>
        <begin position="51"/>
        <end position="80"/>
    </location>
</feature>
<sequence>MKCKSCRKQCEQCRCCGNQQIGFKFNHFPGFQTSKAVAYDPGAQLKHNLAQPKAKAVDRYRSPTDSNPSIFSATSGKVDS</sequence>
<evidence type="ECO:0000313" key="2">
    <source>
        <dbReference type="EMBL" id="MDQ0454692.1"/>
    </source>
</evidence>
<reference evidence="2 3" key="1">
    <citation type="submission" date="2023-07" db="EMBL/GenBank/DDBJ databases">
        <title>Genomic Encyclopedia of Type Strains, Phase IV (KMG-IV): sequencing the most valuable type-strain genomes for metagenomic binning, comparative biology and taxonomic classification.</title>
        <authorList>
            <person name="Goeker M."/>
        </authorList>
    </citation>
    <scope>NUCLEOTIDE SEQUENCE [LARGE SCALE GENOMIC DNA]</scope>
    <source>
        <strain evidence="2 3">DSM 100301</strain>
    </source>
</reference>
<feature type="compositionally biased region" description="Polar residues" evidence="1">
    <location>
        <begin position="63"/>
        <end position="80"/>
    </location>
</feature>
<evidence type="ECO:0000256" key="1">
    <source>
        <dbReference type="SAM" id="MobiDB-lite"/>
    </source>
</evidence>
<comment type="caution">
    <text evidence="2">The sequence shown here is derived from an EMBL/GenBank/DDBJ whole genome shotgun (WGS) entry which is preliminary data.</text>
</comment>
<gene>
    <name evidence="2" type="ORF">QO005_001019</name>
</gene>